<reference evidence="2" key="1">
    <citation type="journal article" date="2015" name="PLoS Genet.">
        <title>Genome Sequence and Transcriptome Analyses of Chrysochromulina tobin: Metabolic Tools for Enhanced Algal Fitness in the Prominent Order Prymnesiales (Haptophyceae).</title>
        <authorList>
            <person name="Hovde B.T."/>
            <person name="Deodato C.R."/>
            <person name="Hunsperger H.M."/>
            <person name="Ryken S.A."/>
            <person name="Yost W."/>
            <person name="Jha R.K."/>
            <person name="Patterson J."/>
            <person name="Monnat R.J. Jr."/>
            <person name="Barlow S.B."/>
            <person name="Starkenburg S.R."/>
            <person name="Cattolico R.A."/>
        </authorList>
    </citation>
    <scope>NUCLEOTIDE SEQUENCE</scope>
    <source>
        <strain evidence="2">CCMP291</strain>
    </source>
</reference>
<dbReference type="EMBL" id="JWZX01002521">
    <property type="protein sequence ID" value="KOO28726.1"/>
    <property type="molecule type" value="Genomic_DNA"/>
</dbReference>
<proteinExistence type="predicted"/>
<name>A0A0M0JQ53_9EUKA</name>
<comment type="caution">
    <text evidence="1">The sequence shown here is derived from an EMBL/GenBank/DDBJ whole genome shotgun (WGS) entry which is preliminary data.</text>
</comment>
<dbReference type="OrthoDB" id="354351at2759"/>
<organism evidence="1 2">
    <name type="scientific">Chrysochromulina tobinii</name>
    <dbReference type="NCBI Taxonomy" id="1460289"/>
    <lineage>
        <taxon>Eukaryota</taxon>
        <taxon>Haptista</taxon>
        <taxon>Haptophyta</taxon>
        <taxon>Prymnesiophyceae</taxon>
        <taxon>Prymnesiales</taxon>
        <taxon>Chrysochromulinaceae</taxon>
        <taxon>Chrysochromulina</taxon>
    </lineage>
</organism>
<dbReference type="AlphaFoldDB" id="A0A0M0JQ53"/>
<keyword evidence="2" id="KW-1185">Reference proteome</keyword>
<protein>
    <recommendedName>
        <fullName evidence="3">Chromophore lyase CpcS/CpeS</fullName>
    </recommendedName>
</protein>
<evidence type="ECO:0000313" key="1">
    <source>
        <dbReference type="EMBL" id="KOO28726.1"/>
    </source>
</evidence>
<accession>A0A0M0JQ53</accession>
<dbReference type="Proteomes" id="UP000037460">
    <property type="component" value="Unassembled WGS sequence"/>
</dbReference>
<gene>
    <name evidence="1" type="ORF">Ctob_005584</name>
</gene>
<evidence type="ECO:0000313" key="2">
    <source>
        <dbReference type="Proteomes" id="UP000037460"/>
    </source>
</evidence>
<dbReference type="InterPro" id="IPR012674">
    <property type="entry name" value="Calycin"/>
</dbReference>
<sequence length="176" mass="20499">MWQAQQQQQVIAPTALEGAWRWIRPPADSEKSRAFDRFLDRAVGVGYLKRSLAIRASQDQELTFEEDKSLTLKVIDRRGTNTYTIRPDYRVHSSRGFGRLPIKQRAKWLRDGSLWVEETYAQHLGGSEHGRPCVRIECPTFRQRRSVDADGRMVIELERTLRDGETVRMTQHFEAI</sequence>
<dbReference type="Gene3D" id="2.40.128.20">
    <property type="match status" value="1"/>
</dbReference>
<evidence type="ECO:0008006" key="3">
    <source>
        <dbReference type="Google" id="ProtNLM"/>
    </source>
</evidence>